<proteinExistence type="predicted"/>
<dbReference type="RefSeq" id="WP_265766491.1">
    <property type="nucleotide sequence ID" value="NZ_JAGGJA010000008.1"/>
</dbReference>
<evidence type="ECO:0008006" key="4">
    <source>
        <dbReference type="Google" id="ProtNLM"/>
    </source>
</evidence>
<gene>
    <name evidence="2" type="ORF">J6I44_12610</name>
</gene>
<dbReference type="EMBL" id="JAGGJA010000008">
    <property type="protein sequence ID" value="MCW9707701.1"/>
    <property type="molecule type" value="Genomic_DNA"/>
</dbReference>
<keyword evidence="3" id="KW-1185">Reference proteome</keyword>
<feature type="signal peptide" evidence="1">
    <location>
        <begin position="1"/>
        <end position="22"/>
    </location>
</feature>
<evidence type="ECO:0000256" key="1">
    <source>
        <dbReference type="SAM" id="SignalP"/>
    </source>
</evidence>
<name>A0ABT3PPC2_9BACT</name>
<feature type="chain" id="PRO_5045170919" description="Outer membrane protein beta-barrel domain-containing protein" evidence="1">
    <location>
        <begin position="23"/>
        <end position="201"/>
    </location>
</feature>
<reference evidence="2 3" key="1">
    <citation type="submission" date="2021-03" db="EMBL/GenBank/DDBJ databases">
        <title>Aliifodinibius sp. nov., a new bacterium isolated from saline soil.</title>
        <authorList>
            <person name="Galisteo C."/>
            <person name="De La Haba R."/>
            <person name="Sanchez-Porro C."/>
            <person name="Ventosa A."/>
        </authorList>
    </citation>
    <scope>NUCLEOTIDE SEQUENCE [LARGE SCALE GENOMIC DNA]</scope>
    <source>
        <strain evidence="2 3">1BSP15-2V2</strain>
    </source>
</reference>
<sequence length="201" mass="22972">MRYLFCTIVFCLISGVSFGQYAVTLDTQMNYLPSFQINSDIHRGASAQKVSLSATNYSVEAGLHLSRGYDSSIDFSYGFNAAKVFAETYHSIFKVGFEFDRFFVNDYKRSYEEIGSIIEDDITESFQPYLEWEWAFSRSVSLFTQTGYRIMTSVTRRVTDIKYETNPVTGEKTPVNHRTKETQSFYGSGFELGIGLSVIIY</sequence>
<protein>
    <recommendedName>
        <fullName evidence="4">Outer membrane protein beta-barrel domain-containing protein</fullName>
    </recommendedName>
</protein>
<organism evidence="2 3">
    <name type="scientific">Fodinibius salsisoli</name>
    <dbReference type="NCBI Taxonomy" id="2820877"/>
    <lineage>
        <taxon>Bacteria</taxon>
        <taxon>Pseudomonadati</taxon>
        <taxon>Balneolota</taxon>
        <taxon>Balneolia</taxon>
        <taxon>Balneolales</taxon>
        <taxon>Balneolaceae</taxon>
        <taxon>Fodinibius</taxon>
    </lineage>
</organism>
<evidence type="ECO:0000313" key="2">
    <source>
        <dbReference type="EMBL" id="MCW9707701.1"/>
    </source>
</evidence>
<accession>A0ABT3PPC2</accession>
<comment type="caution">
    <text evidence="2">The sequence shown here is derived from an EMBL/GenBank/DDBJ whole genome shotgun (WGS) entry which is preliminary data.</text>
</comment>
<keyword evidence="1" id="KW-0732">Signal</keyword>
<evidence type="ECO:0000313" key="3">
    <source>
        <dbReference type="Proteomes" id="UP001207918"/>
    </source>
</evidence>
<dbReference type="Proteomes" id="UP001207918">
    <property type="component" value="Unassembled WGS sequence"/>
</dbReference>